<dbReference type="PANTHER" id="PTHR43084">
    <property type="entry name" value="PERSULFIDE DIOXYGENASE ETHE1"/>
    <property type="match status" value="1"/>
</dbReference>
<organism evidence="3 4">
    <name type="scientific">Chaetomidium leptoderma</name>
    <dbReference type="NCBI Taxonomy" id="669021"/>
    <lineage>
        <taxon>Eukaryota</taxon>
        <taxon>Fungi</taxon>
        <taxon>Dikarya</taxon>
        <taxon>Ascomycota</taxon>
        <taxon>Pezizomycotina</taxon>
        <taxon>Sordariomycetes</taxon>
        <taxon>Sordariomycetidae</taxon>
        <taxon>Sordariales</taxon>
        <taxon>Chaetomiaceae</taxon>
        <taxon>Chaetomidium</taxon>
    </lineage>
</organism>
<keyword evidence="4" id="KW-1185">Reference proteome</keyword>
<dbReference type="Gene3D" id="3.60.15.10">
    <property type="entry name" value="Ribonuclease Z/Hydroxyacylglutathione hydrolase-like"/>
    <property type="match status" value="1"/>
</dbReference>
<dbReference type="InterPro" id="IPR001279">
    <property type="entry name" value="Metallo-B-lactamas"/>
</dbReference>
<dbReference type="FunFam" id="3.60.15.10:FF:000033">
    <property type="entry name" value="MBL fold metallo-hydrolase"/>
    <property type="match status" value="1"/>
</dbReference>
<evidence type="ECO:0000313" key="4">
    <source>
        <dbReference type="Proteomes" id="UP001302745"/>
    </source>
</evidence>
<dbReference type="Proteomes" id="UP001302745">
    <property type="component" value="Unassembled WGS sequence"/>
</dbReference>
<evidence type="ECO:0000313" key="3">
    <source>
        <dbReference type="EMBL" id="KAK4149165.1"/>
    </source>
</evidence>
<protein>
    <submittedName>
        <fullName evidence="3">Beta-lactamase-like protein</fullName>
    </submittedName>
</protein>
<evidence type="ECO:0000256" key="1">
    <source>
        <dbReference type="ARBA" id="ARBA00022723"/>
    </source>
</evidence>
<dbReference type="InterPro" id="IPR051682">
    <property type="entry name" value="Mito_Persulfide_Diox"/>
</dbReference>
<dbReference type="InterPro" id="IPR044528">
    <property type="entry name" value="POD-like_MBL-fold"/>
</dbReference>
<dbReference type="AlphaFoldDB" id="A0AAN6ZRI5"/>
<dbReference type="GO" id="GO:0050313">
    <property type="term" value="F:sulfur dioxygenase activity"/>
    <property type="evidence" value="ECO:0007669"/>
    <property type="project" value="InterPro"/>
</dbReference>
<dbReference type="InterPro" id="IPR036866">
    <property type="entry name" value="RibonucZ/Hydroxyglut_hydro"/>
</dbReference>
<reference evidence="3" key="2">
    <citation type="submission" date="2023-05" db="EMBL/GenBank/DDBJ databases">
        <authorList>
            <consortium name="Lawrence Berkeley National Laboratory"/>
            <person name="Steindorff A."/>
            <person name="Hensen N."/>
            <person name="Bonometti L."/>
            <person name="Westerberg I."/>
            <person name="Brannstrom I.O."/>
            <person name="Guillou S."/>
            <person name="Cros-Aarteil S."/>
            <person name="Calhoun S."/>
            <person name="Haridas S."/>
            <person name="Kuo A."/>
            <person name="Mondo S."/>
            <person name="Pangilinan J."/>
            <person name="Riley R."/>
            <person name="Labutti K."/>
            <person name="Andreopoulos B."/>
            <person name="Lipzen A."/>
            <person name="Chen C."/>
            <person name="Yanf M."/>
            <person name="Daum C."/>
            <person name="Ng V."/>
            <person name="Clum A."/>
            <person name="Ohm R."/>
            <person name="Martin F."/>
            <person name="Silar P."/>
            <person name="Natvig D."/>
            <person name="Lalanne C."/>
            <person name="Gautier V."/>
            <person name="Ament-Velasquez S.L."/>
            <person name="Kruys A."/>
            <person name="Hutchinson M.I."/>
            <person name="Powell A.J."/>
            <person name="Barry K."/>
            <person name="Miller A.N."/>
            <person name="Grigoriev I.V."/>
            <person name="Debuchy R."/>
            <person name="Gladieux P."/>
            <person name="Thoren M.H."/>
            <person name="Johannesson H."/>
        </authorList>
    </citation>
    <scope>NUCLEOTIDE SEQUENCE</scope>
    <source>
        <strain evidence="3">CBS 538.74</strain>
    </source>
</reference>
<name>A0AAN6ZRI5_9PEZI</name>
<accession>A0AAN6ZRI5</accession>
<gene>
    <name evidence="3" type="ORF">C8A00DRAFT_19109</name>
</gene>
<dbReference type="SUPFAM" id="SSF56281">
    <property type="entry name" value="Metallo-hydrolase/oxidoreductase"/>
    <property type="match status" value="1"/>
</dbReference>
<dbReference type="Pfam" id="PF00753">
    <property type="entry name" value="Lactamase_B"/>
    <property type="match status" value="1"/>
</dbReference>
<dbReference type="GO" id="GO:0046872">
    <property type="term" value="F:metal ion binding"/>
    <property type="evidence" value="ECO:0007669"/>
    <property type="project" value="UniProtKB-KW"/>
</dbReference>
<comment type="caution">
    <text evidence="3">The sequence shown here is derived from an EMBL/GenBank/DDBJ whole genome shotgun (WGS) entry which is preliminary data.</text>
</comment>
<dbReference type="GO" id="GO:0070813">
    <property type="term" value="P:hydrogen sulfide metabolic process"/>
    <property type="evidence" value="ECO:0007669"/>
    <property type="project" value="TreeGrafter"/>
</dbReference>
<dbReference type="CDD" id="cd07724">
    <property type="entry name" value="POD-like_MBL-fold"/>
    <property type="match status" value="1"/>
</dbReference>
<feature type="domain" description="Metallo-beta-lactamase" evidence="2">
    <location>
        <begin position="102"/>
        <end position="300"/>
    </location>
</feature>
<reference evidence="3" key="1">
    <citation type="journal article" date="2023" name="Mol. Phylogenet. Evol.">
        <title>Genome-scale phylogeny and comparative genomics of the fungal order Sordariales.</title>
        <authorList>
            <person name="Hensen N."/>
            <person name="Bonometti L."/>
            <person name="Westerberg I."/>
            <person name="Brannstrom I.O."/>
            <person name="Guillou S."/>
            <person name="Cros-Aarteil S."/>
            <person name="Calhoun S."/>
            <person name="Haridas S."/>
            <person name="Kuo A."/>
            <person name="Mondo S."/>
            <person name="Pangilinan J."/>
            <person name="Riley R."/>
            <person name="LaButti K."/>
            <person name="Andreopoulos B."/>
            <person name="Lipzen A."/>
            <person name="Chen C."/>
            <person name="Yan M."/>
            <person name="Daum C."/>
            <person name="Ng V."/>
            <person name="Clum A."/>
            <person name="Steindorff A."/>
            <person name="Ohm R.A."/>
            <person name="Martin F."/>
            <person name="Silar P."/>
            <person name="Natvig D.O."/>
            <person name="Lalanne C."/>
            <person name="Gautier V."/>
            <person name="Ament-Velasquez S.L."/>
            <person name="Kruys A."/>
            <person name="Hutchinson M.I."/>
            <person name="Powell A.J."/>
            <person name="Barry K."/>
            <person name="Miller A.N."/>
            <person name="Grigoriev I.V."/>
            <person name="Debuchy R."/>
            <person name="Gladieux P."/>
            <person name="Hiltunen Thoren M."/>
            <person name="Johannesson H."/>
        </authorList>
    </citation>
    <scope>NUCLEOTIDE SEQUENCE</scope>
    <source>
        <strain evidence="3">CBS 538.74</strain>
    </source>
</reference>
<dbReference type="GO" id="GO:0006749">
    <property type="term" value="P:glutathione metabolic process"/>
    <property type="evidence" value="ECO:0007669"/>
    <property type="project" value="InterPro"/>
</dbReference>
<proteinExistence type="predicted"/>
<keyword evidence="1" id="KW-0479">Metal-binding</keyword>
<evidence type="ECO:0000259" key="2">
    <source>
        <dbReference type="SMART" id="SM00849"/>
    </source>
</evidence>
<dbReference type="PANTHER" id="PTHR43084:SF1">
    <property type="entry name" value="PERSULFIDE DIOXYGENASE ETHE1, MITOCHONDRIAL"/>
    <property type="match status" value="1"/>
</dbReference>
<dbReference type="EMBL" id="MU857193">
    <property type="protein sequence ID" value="KAK4149165.1"/>
    <property type="molecule type" value="Genomic_DNA"/>
</dbReference>
<sequence>MNRFPLETCLETRWELAARLFGAVATTPGRIPGPRLCNAARQTRRLHHQPRNHPAWTLAVRPACYRKPLTQEPNNHRQYSTPPPAPNSNEPTIHSMFERHTSTWQYLVADPSTHTAVIIDPVLDYNNTNRTVSTHTADALLSLIHSQGYAISHILETHAHADHLSAAFYLQRKLSPHKHQGSGKPPLVGIGKRIGQVQRLFGKRYGVASEEHDGVFDLLLEDDAVLEVGRLRGQVMHLPGHTPDHVGYRIGDNVFCGDSLFHPSLGTARCDFPGGSAQALYHSARKLLSLPDHVKIWTGHDYPVQGEREPEPWTSVGEHRARNKHLRDGVTEDEFVELRSERDRHLAAPRLVHESLQVNIRAGQLPKPDEAGMRTFKLPLKVQGGAW</sequence>
<dbReference type="SMART" id="SM00849">
    <property type="entry name" value="Lactamase_B"/>
    <property type="match status" value="1"/>
</dbReference>